<feature type="region of interest" description="Disordered" evidence="1">
    <location>
        <begin position="50"/>
        <end position="108"/>
    </location>
</feature>
<name>A0A1D1Y3U3_9ARAE</name>
<feature type="compositionally biased region" description="Basic and acidic residues" evidence="1">
    <location>
        <begin position="83"/>
        <end position="108"/>
    </location>
</feature>
<evidence type="ECO:0000313" key="2">
    <source>
        <dbReference type="EMBL" id="JAT49313.1"/>
    </source>
</evidence>
<organism evidence="2">
    <name type="scientific">Anthurium amnicola</name>
    <dbReference type="NCBI Taxonomy" id="1678845"/>
    <lineage>
        <taxon>Eukaryota</taxon>
        <taxon>Viridiplantae</taxon>
        <taxon>Streptophyta</taxon>
        <taxon>Embryophyta</taxon>
        <taxon>Tracheophyta</taxon>
        <taxon>Spermatophyta</taxon>
        <taxon>Magnoliopsida</taxon>
        <taxon>Liliopsida</taxon>
        <taxon>Araceae</taxon>
        <taxon>Pothoideae</taxon>
        <taxon>Potheae</taxon>
        <taxon>Anthurium</taxon>
    </lineage>
</organism>
<proteinExistence type="predicted"/>
<protein>
    <submittedName>
        <fullName evidence="2">Enolase-like protein ENO4</fullName>
    </submittedName>
</protein>
<accession>A0A1D1Y3U3</accession>
<dbReference type="AlphaFoldDB" id="A0A1D1Y3U3"/>
<reference evidence="2" key="1">
    <citation type="submission" date="2015-07" db="EMBL/GenBank/DDBJ databases">
        <title>Transcriptome Assembly of Anthurium amnicola.</title>
        <authorList>
            <person name="Suzuki J."/>
        </authorList>
    </citation>
    <scope>NUCLEOTIDE SEQUENCE</scope>
</reference>
<evidence type="ECO:0000256" key="1">
    <source>
        <dbReference type="SAM" id="MobiDB-lite"/>
    </source>
</evidence>
<feature type="compositionally biased region" description="Low complexity" evidence="1">
    <location>
        <begin position="13"/>
        <end position="23"/>
    </location>
</feature>
<gene>
    <name evidence="2" type="primary">Eno4_1</name>
    <name evidence="2" type="ORF">g.127734</name>
</gene>
<feature type="non-terminal residue" evidence="2">
    <location>
        <position position="1"/>
    </location>
</feature>
<sequence length="166" mass="18588">ERESALEEVAPHLSLSLSSPPRLGDYKSPTCPPCPGACEREVHVDRCCSPLPPPRQRHQETLRRRLQPQPPTLLRNSPSPHQEQTRLRRPNADARRGGNNGSRREDEVWLRTVQEGGLRQEAGGVQGARRRPITQVHGIRLRGLAGVPLSRPRLPARGGLHDPQHR</sequence>
<dbReference type="EMBL" id="GDJX01018623">
    <property type="protein sequence ID" value="JAT49313.1"/>
    <property type="molecule type" value="Transcribed_RNA"/>
</dbReference>
<feature type="region of interest" description="Disordered" evidence="1">
    <location>
        <begin position="1"/>
        <end position="35"/>
    </location>
</feature>